<keyword evidence="2" id="KW-0012">Acyltransferase</keyword>
<dbReference type="GO" id="GO:0061733">
    <property type="term" value="F:protein-lysine-acetyltransferase activity"/>
    <property type="evidence" value="ECO:0007669"/>
    <property type="project" value="UniProtKB-EC"/>
</dbReference>
<dbReference type="InterPro" id="IPR016181">
    <property type="entry name" value="Acyl_CoA_acyltransferase"/>
</dbReference>
<dbReference type="Pfam" id="PF00583">
    <property type="entry name" value="Acetyltransf_1"/>
    <property type="match status" value="1"/>
</dbReference>
<dbReference type="RefSeq" id="WP_011584544.1">
    <property type="nucleotide sequence ID" value="NC_008255.1"/>
</dbReference>
<sequence length="153" mass="17875">MDIHIKPINTFAHAEMDALYTMIFHFYEEYDPTHVITKESINDTIIHLTNHPESGSIQFVYDAENALVGYVILIKYWSNEYQGYLLFIDELYIVPDKRSLGYGRTCITLIEKTFHDIQALALEVSPKNTRAQAFYLQLGFLPNKNKTFIKIKY</sequence>
<dbReference type="SUPFAM" id="SSF55729">
    <property type="entry name" value="Acyl-CoA N-acyltransferases (Nat)"/>
    <property type="match status" value="1"/>
</dbReference>
<dbReference type="Proteomes" id="UP000001822">
    <property type="component" value="Chromosome"/>
</dbReference>
<reference evidence="2 3" key="1">
    <citation type="journal article" date="2007" name="Appl. Environ. Microbiol.">
        <title>Genome sequence of the cellulolytic gliding bacterium Cytophaga hutchinsonii.</title>
        <authorList>
            <person name="Xie G."/>
            <person name="Bruce D.C."/>
            <person name="Challacombe J.F."/>
            <person name="Chertkov O."/>
            <person name="Detter J.C."/>
            <person name="Gilna P."/>
            <person name="Han C.S."/>
            <person name="Lucas S."/>
            <person name="Misra M."/>
            <person name="Myers G.L."/>
            <person name="Richardson P."/>
            <person name="Tapia R."/>
            <person name="Thayer N."/>
            <person name="Thompson L.S."/>
            <person name="Brettin T.S."/>
            <person name="Henrissat B."/>
            <person name="Wilson D.B."/>
            <person name="McBride M.J."/>
        </authorList>
    </citation>
    <scope>NUCLEOTIDE SEQUENCE [LARGE SCALE GENOMIC DNA]</scope>
    <source>
        <strain evidence="3">ATCC 33406 / DSM 1761 / CIP 103989 / NBRC 15051 / NCIMB 9469 / D465</strain>
    </source>
</reference>
<dbReference type="OrthoDB" id="9805924at2"/>
<protein>
    <submittedName>
        <fullName evidence="2">Histone acetyltransferase</fullName>
        <ecNumber evidence="2">2.3.1.48</ecNumber>
    </submittedName>
</protein>
<keyword evidence="3" id="KW-1185">Reference proteome</keyword>
<dbReference type="InterPro" id="IPR000182">
    <property type="entry name" value="GNAT_dom"/>
</dbReference>
<dbReference type="EMBL" id="CP000383">
    <property type="protein sequence ID" value="ABG58429.1"/>
    <property type="molecule type" value="Genomic_DNA"/>
</dbReference>
<organism evidence="2 3">
    <name type="scientific">Cytophaga hutchinsonii (strain ATCC 33406 / DSM 1761 / CIP 103989 / NBRC 15051 / NCIMB 9469 / D465)</name>
    <dbReference type="NCBI Taxonomy" id="269798"/>
    <lineage>
        <taxon>Bacteria</taxon>
        <taxon>Pseudomonadati</taxon>
        <taxon>Bacteroidota</taxon>
        <taxon>Cytophagia</taxon>
        <taxon>Cytophagales</taxon>
        <taxon>Cytophagaceae</taxon>
        <taxon>Cytophaga</taxon>
    </lineage>
</organism>
<evidence type="ECO:0000313" key="2">
    <source>
        <dbReference type="EMBL" id="ABG58429.1"/>
    </source>
</evidence>
<gene>
    <name evidence="2" type="primary">hat</name>
    <name evidence="2" type="ordered locus">CHU_1154</name>
</gene>
<evidence type="ECO:0000313" key="3">
    <source>
        <dbReference type="Proteomes" id="UP000001822"/>
    </source>
</evidence>
<name>A0A6N4SQ87_CYTH3</name>
<keyword evidence="2" id="KW-0808">Transferase</keyword>
<dbReference type="CDD" id="cd04301">
    <property type="entry name" value="NAT_SF"/>
    <property type="match status" value="1"/>
</dbReference>
<accession>A0A6N4SQ87</accession>
<dbReference type="PROSITE" id="PS51186">
    <property type="entry name" value="GNAT"/>
    <property type="match status" value="1"/>
</dbReference>
<dbReference type="Gene3D" id="3.40.630.30">
    <property type="match status" value="1"/>
</dbReference>
<proteinExistence type="predicted"/>
<dbReference type="EC" id="2.3.1.48" evidence="2"/>
<evidence type="ECO:0000259" key="1">
    <source>
        <dbReference type="PROSITE" id="PS51186"/>
    </source>
</evidence>
<dbReference type="KEGG" id="chu:CHU_1154"/>
<dbReference type="AlphaFoldDB" id="A0A6N4SQ87"/>
<feature type="domain" description="N-acetyltransferase" evidence="1">
    <location>
        <begin position="3"/>
        <end position="153"/>
    </location>
</feature>